<dbReference type="RefSeq" id="WP_311666096.1">
    <property type="nucleotide sequence ID" value="NZ_JAVRHT010000094.1"/>
</dbReference>
<feature type="domain" description="Tc1-like transposase DDE" evidence="1">
    <location>
        <begin position="2"/>
        <end position="75"/>
    </location>
</feature>
<name>A0ABU3BVJ1_9BACT</name>
<reference evidence="2 3" key="1">
    <citation type="submission" date="2023-09" db="EMBL/GenBank/DDBJ databases">
        <authorList>
            <person name="Rey-Velasco X."/>
        </authorList>
    </citation>
    <scope>NUCLEOTIDE SEQUENCE [LARGE SCALE GENOMIC DNA]</scope>
    <source>
        <strain evidence="2 3">F394</strain>
    </source>
</reference>
<feature type="non-terminal residue" evidence="2">
    <location>
        <position position="75"/>
    </location>
</feature>
<accession>A0ABU3BVJ1</accession>
<sequence>MSYGYAPRGERCEEHAPYRKGKRTSLIGWMGLGRGGVVAVGGSVNGDVFERFVRDHLCPNLRRGDIVIWDNHSVH</sequence>
<dbReference type="Proteomes" id="UP001267426">
    <property type="component" value="Unassembled WGS sequence"/>
</dbReference>
<protein>
    <submittedName>
        <fullName evidence="2">Transposase</fullName>
    </submittedName>
</protein>
<dbReference type="InterPro" id="IPR038717">
    <property type="entry name" value="Tc1-like_DDE_dom"/>
</dbReference>
<proteinExistence type="predicted"/>
<dbReference type="InterPro" id="IPR036397">
    <property type="entry name" value="RNaseH_sf"/>
</dbReference>
<dbReference type="Gene3D" id="3.30.420.10">
    <property type="entry name" value="Ribonuclease H-like superfamily/Ribonuclease H"/>
    <property type="match status" value="1"/>
</dbReference>
<gene>
    <name evidence="2" type="ORF">RM540_16325</name>
</gene>
<evidence type="ECO:0000259" key="1">
    <source>
        <dbReference type="Pfam" id="PF13358"/>
    </source>
</evidence>
<comment type="caution">
    <text evidence="2">The sequence shown here is derived from an EMBL/GenBank/DDBJ whole genome shotgun (WGS) entry which is preliminary data.</text>
</comment>
<keyword evidence="3" id="KW-1185">Reference proteome</keyword>
<evidence type="ECO:0000313" key="3">
    <source>
        <dbReference type="Proteomes" id="UP001267426"/>
    </source>
</evidence>
<organism evidence="2 3">
    <name type="scientific">Rubrivirga litoralis</name>
    <dbReference type="NCBI Taxonomy" id="3075598"/>
    <lineage>
        <taxon>Bacteria</taxon>
        <taxon>Pseudomonadati</taxon>
        <taxon>Rhodothermota</taxon>
        <taxon>Rhodothermia</taxon>
        <taxon>Rhodothermales</taxon>
        <taxon>Rubricoccaceae</taxon>
        <taxon>Rubrivirga</taxon>
    </lineage>
</organism>
<dbReference type="EMBL" id="JAVRHT010000094">
    <property type="protein sequence ID" value="MDT0633318.1"/>
    <property type="molecule type" value="Genomic_DNA"/>
</dbReference>
<dbReference type="Pfam" id="PF13358">
    <property type="entry name" value="DDE_3"/>
    <property type="match status" value="1"/>
</dbReference>
<evidence type="ECO:0000313" key="2">
    <source>
        <dbReference type="EMBL" id="MDT0633318.1"/>
    </source>
</evidence>